<organism evidence="2 3">
    <name type="scientific">Brytella acorum</name>
    <dbReference type="NCBI Taxonomy" id="2959299"/>
    <lineage>
        <taxon>Bacteria</taxon>
        <taxon>Pseudomonadati</taxon>
        <taxon>Pseudomonadota</taxon>
        <taxon>Alphaproteobacteria</taxon>
        <taxon>Acetobacterales</taxon>
        <taxon>Acetobacteraceae</taxon>
        <taxon>Brytella</taxon>
    </lineage>
</organism>
<proteinExistence type="predicted"/>
<name>A0AA35XWS0_9PROT</name>
<gene>
    <name evidence="2" type="ORF">LMG32879_000353</name>
</gene>
<feature type="domain" description="Baseplate protein J-like barrel" evidence="1">
    <location>
        <begin position="108"/>
        <end position="187"/>
    </location>
</feature>
<sequence>MMASISDVSQLACTVSATGISAPSYADVLAYLQSAYQGIYGSDVVLDNSTQDGQWLGILAQAITASNASMIAAFNSFSPATAQGTALSSVVKINGLARAAASYSSCDVVITGTVGRTITNGSVRDTVYGYIWSLPASVVIPAAGSITVTATCTTIGSVLVGIGSLTVINTPTLGWTSVTNASASAPGSPVQSDASLRQQQSESTMLPSQTIMDGLLGAILALPGVNSAEGYENDTNVTDANGIPPNSIAIIVDGGDATQIATVIANKKTMGTPTYGTTTETITDSAGNSRTINFFRPTVDAITVQLGLLALSGYTDAIGSAIAAQVAAYISGLPAGSTIYTTRLYAQATLPNAEGGLTYDLTSIQMALNGGTMSTNNIVLPFNALPSCPVSNVTITATGSS</sequence>
<accession>A0AA35XWS0</accession>
<dbReference type="Pfam" id="PF04865">
    <property type="entry name" value="Baseplate_J"/>
    <property type="match status" value="1"/>
</dbReference>
<keyword evidence="3" id="KW-1185">Reference proteome</keyword>
<dbReference type="RefSeq" id="WP_289843419.1">
    <property type="nucleotide sequence ID" value="NZ_CATKSH010000002.1"/>
</dbReference>
<dbReference type="EMBL" id="CATKSH010000002">
    <property type="protein sequence ID" value="CAI9119536.1"/>
    <property type="molecule type" value="Genomic_DNA"/>
</dbReference>
<evidence type="ECO:0000313" key="2">
    <source>
        <dbReference type="EMBL" id="CAI9119536.1"/>
    </source>
</evidence>
<reference evidence="2" key="1">
    <citation type="submission" date="2023-03" db="EMBL/GenBank/DDBJ databases">
        <authorList>
            <person name="Cleenwerck I."/>
        </authorList>
    </citation>
    <scope>NUCLEOTIDE SEQUENCE</scope>
    <source>
        <strain evidence="2">LMG 32879</strain>
    </source>
</reference>
<evidence type="ECO:0000259" key="1">
    <source>
        <dbReference type="Pfam" id="PF04865"/>
    </source>
</evidence>
<evidence type="ECO:0000313" key="3">
    <source>
        <dbReference type="Proteomes" id="UP001176960"/>
    </source>
</evidence>
<dbReference type="Proteomes" id="UP001176960">
    <property type="component" value="Unassembled WGS sequence"/>
</dbReference>
<dbReference type="AlphaFoldDB" id="A0AA35XWS0"/>
<protein>
    <submittedName>
        <fullName evidence="2">Baseplate J/gp47 family protein</fullName>
    </submittedName>
</protein>
<comment type="caution">
    <text evidence="2">The sequence shown here is derived from an EMBL/GenBank/DDBJ whole genome shotgun (WGS) entry which is preliminary data.</text>
</comment>
<dbReference type="InterPro" id="IPR006949">
    <property type="entry name" value="Barrel_Baseplate_J-like"/>
</dbReference>